<dbReference type="PANTHER" id="PTHR23542">
    <property type="match status" value="1"/>
</dbReference>
<keyword evidence="1" id="KW-0812">Transmembrane</keyword>
<dbReference type="RefSeq" id="WP_136724481.1">
    <property type="nucleotide sequence ID" value="NZ_SUMC01000012.1"/>
</dbReference>
<keyword evidence="3" id="KW-1185">Reference proteome</keyword>
<protein>
    <submittedName>
        <fullName evidence="2">MFS transporter</fullName>
    </submittedName>
</protein>
<dbReference type="PANTHER" id="PTHR23542:SF1">
    <property type="entry name" value="MAJOR FACILITATOR SUPERFAMILY (MFS) PROFILE DOMAIN-CONTAINING PROTEIN"/>
    <property type="match status" value="1"/>
</dbReference>
<sequence>MSRPDRGSASYRAVLALPRARGLFAAAMLARLSYGMLSLPLLLSLRQGTGSYAVAGTATGLFGLAAALLGPFRARLVEGRHAALMILSVCYTLLLASVAAGCALRIPALPTVGLAVLAGMFPPPVGPLMRTLWGELTVDEEQRQRALSLDTAAESTVFALGPVFGAFLITFSAAPMALGVCAVLVITGFSAFAAALGRSPAGAHRAAARTPIPRTALGPLRAAGFVPLLLVVLGTGCALSLDEIAVVAAWGAGVAGPVMALFSVGGVLGGLAYGRRQWRATPGRRLLALAAFSSGCYALPALLYAVPGAGVALLLAGACTDALLITSYLLVDTLVPGGSRTEAGAWVNTAYNLGTALGAGGAGLLIDRPGPVAVFAAAAVPLGAATALGALRRSPLRRGGCEAAVLTGRQPMVSDAVE</sequence>
<dbReference type="EMBL" id="SUMC01000012">
    <property type="protein sequence ID" value="TKA10720.1"/>
    <property type="molecule type" value="Genomic_DNA"/>
</dbReference>
<dbReference type="SUPFAM" id="SSF103473">
    <property type="entry name" value="MFS general substrate transporter"/>
    <property type="match status" value="1"/>
</dbReference>
<dbReference type="GO" id="GO:0022857">
    <property type="term" value="F:transmembrane transporter activity"/>
    <property type="evidence" value="ECO:0007669"/>
    <property type="project" value="InterPro"/>
</dbReference>
<reference evidence="2 3" key="1">
    <citation type="submission" date="2019-04" db="EMBL/GenBank/DDBJ databases">
        <title>Streptomyces oryziradicis sp. nov., a novel actinomycete isolated from rhizosphere soil of rice (Oryza sativa L.).</title>
        <authorList>
            <person name="Li C."/>
        </authorList>
    </citation>
    <scope>NUCLEOTIDE SEQUENCE [LARGE SCALE GENOMIC DNA]</scope>
    <source>
        <strain evidence="2 3">NEAU-C40</strain>
    </source>
</reference>
<feature type="transmembrane region" description="Helical" evidence="1">
    <location>
        <begin position="49"/>
        <end position="70"/>
    </location>
</feature>
<dbReference type="OrthoDB" id="4116926at2"/>
<feature type="transmembrane region" description="Helical" evidence="1">
    <location>
        <begin position="218"/>
        <end position="241"/>
    </location>
</feature>
<feature type="transmembrane region" description="Helical" evidence="1">
    <location>
        <begin position="312"/>
        <end position="331"/>
    </location>
</feature>
<evidence type="ECO:0000313" key="2">
    <source>
        <dbReference type="EMBL" id="TKA10720.1"/>
    </source>
</evidence>
<dbReference type="Gene3D" id="1.20.1250.20">
    <property type="entry name" value="MFS general substrate transporter like domains"/>
    <property type="match status" value="1"/>
</dbReference>
<dbReference type="Pfam" id="PF07690">
    <property type="entry name" value="MFS_1"/>
    <property type="match status" value="1"/>
</dbReference>
<feature type="transmembrane region" description="Helical" evidence="1">
    <location>
        <begin position="286"/>
        <end position="306"/>
    </location>
</feature>
<dbReference type="Proteomes" id="UP000305778">
    <property type="component" value="Unassembled WGS sequence"/>
</dbReference>
<feature type="transmembrane region" description="Helical" evidence="1">
    <location>
        <begin position="112"/>
        <end position="132"/>
    </location>
</feature>
<feature type="transmembrane region" description="Helical" evidence="1">
    <location>
        <begin position="372"/>
        <end position="391"/>
    </location>
</feature>
<evidence type="ECO:0000256" key="1">
    <source>
        <dbReference type="SAM" id="Phobius"/>
    </source>
</evidence>
<dbReference type="InterPro" id="IPR011701">
    <property type="entry name" value="MFS"/>
</dbReference>
<name>A0A4U0SLE7_9ACTN</name>
<feature type="transmembrane region" description="Helical" evidence="1">
    <location>
        <begin position="177"/>
        <end position="197"/>
    </location>
</feature>
<feature type="transmembrane region" description="Helical" evidence="1">
    <location>
        <begin position="247"/>
        <end position="274"/>
    </location>
</feature>
<dbReference type="InterPro" id="IPR036259">
    <property type="entry name" value="MFS_trans_sf"/>
</dbReference>
<feature type="transmembrane region" description="Helical" evidence="1">
    <location>
        <begin position="343"/>
        <end position="366"/>
    </location>
</feature>
<keyword evidence="1" id="KW-1133">Transmembrane helix</keyword>
<comment type="caution">
    <text evidence="2">The sequence shown here is derived from an EMBL/GenBank/DDBJ whole genome shotgun (WGS) entry which is preliminary data.</text>
</comment>
<evidence type="ECO:0000313" key="3">
    <source>
        <dbReference type="Proteomes" id="UP000305778"/>
    </source>
</evidence>
<proteinExistence type="predicted"/>
<keyword evidence="1" id="KW-0472">Membrane</keyword>
<feature type="transmembrane region" description="Helical" evidence="1">
    <location>
        <begin position="152"/>
        <end position="171"/>
    </location>
</feature>
<feature type="transmembrane region" description="Helical" evidence="1">
    <location>
        <begin position="82"/>
        <end position="106"/>
    </location>
</feature>
<feature type="transmembrane region" description="Helical" evidence="1">
    <location>
        <begin position="21"/>
        <end position="43"/>
    </location>
</feature>
<gene>
    <name evidence="2" type="ORF">FCI23_15575</name>
</gene>
<accession>A0A4U0SLE7</accession>
<dbReference type="AlphaFoldDB" id="A0A4U0SLE7"/>
<organism evidence="2 3">
    <name type="scientific">Actinacidiphila oryziradicis</name>
    <dbReference type="NCBI Taxonomy" id="2571141"/>
    <lineage>
        <taxon>Bacteria</taxon>
        <taxon>Bacillati</taxon>
        <taxon>Actinomycetota</taxon>
        <taxon>Actinomycetes</taxon>
        <taxon>Kitasatosporales</taxon>
        <taxon>Streptomycetaceae</taxon>
        <taxon>Actinacidiphila</taxon>
    </lineage>
</organism>